<feature type="transmembrane region" description="Helical" evidence="4">
    <location>
        <begin position="7"/>
        <end position="28"/>
    </location>
</feature>
<feature type="compositionally biased region" description="Low complexity" evidence="3">
    <location>
        <begin position="356"/>
        <end position="365"/>
    </location>
</feature>
<comment type="subcellular location">
    <subcellularLocation>
        <location evidence="1">Cell envelope</location>
    </subcellularLocation>
</comment>
<protein>
    <submittedName>
        <fullName evidence="7">Efflux RND transporter periplasmic adaptor subunit</fullName>
    </submittedName>
</protein>
<dbReference type="Gene3D" id="2.40.50.100">
    <property type="match status" value="1"/>
</dbReference>
<dbReference type="InterPro" id="IPR050465">
    <property type="entry name" value="UPF0194_transport"/>
</dbReference>
<dbReference type="PANTHER" id="PTHR32347">
    <property type="entry name" value="EFFLUX SYSTEM COMPONENT YKNX-RELATED"/>
    <property type="match status" value="1"/>
</dbReference>
<sequence length="365" mass="39846">MTRKKKTVLFIVLIVIIVVAIISFFMIARQKKATSSPNVPNIFKVISKVSSETVDISGNVEAMYDYDVVSYGSGIVTSVFVTDGDTVNKGELLLKLDDIEQKYNLENAILSLSEAEVSGSESEISLARLKVKIESSNLLHQSVYSPANGIITDFSVEEGAFISENEIIARVLDPSKLMAEVSVDEIDITQVREGQKVKFIFDVIPDVEVYGYVDYIAPYATVNSQGIAAVSVKIILDSVPDVIKPGFSFSGEIITSESEKILLIEKKAVSTKNDEFYVLLAPSDDSNRPELKKIRVEDYDDTYYKIISGLEEGDSVIMPISDKTKNGKSDDKENNGLFGPVQIPGMGPGPGPGPGQRPNNGQQGR</sequence>
<evidence type="ECO:0000256" key="2">
    <source>
        <dbReference type="ARBA" id="ARBA00023054"/>
    </source>
</evidence>
<dbReference type="InterPro" id="IPR058636">
    <property type="entry name" value="Beta-barrel_YknX"/>
</dbReference>
<dbReference type="Gene3D" id="2.40.30.170">
    <property type="match status" value="1"/>
</dbReference>
<keyword evidence="4" id="KW-0472">Membrane</keyword>
<evidence type="ECO:0000256" key="4">
    <source>
        <dbReference type="SAM" id="Phobius"/>
    </source>
</evidence>
<name>A0ABU9UDW2_9SPIR</name>
<reference evidence="7 8" key="1">
    <citation type="submission" date="2024-03" db="EMBL/GenBank/DDBJ databases">
        <title>Ignisphaera cupida sp. nov., a hyperthermophilic hydrolytic archaeon from a hot spring of Kamchatka, and proposal of Ignisphaeraceae fam. nov.</title>
        <authorList>
            <person name="Podosokorskaya O.A."/>
            <person name="Elcheninov A.G."/>
            <person name="Maltseva A.I."/>
            <person name="Zayulina K.S."/>
            <person name="Novikov A."/>
            <person name="Merkel A.Y."/>
        </authorList>
    </citation>
    <scope>NUCLEOTIDE SEQUENCE [LARGE SCALE GENOMIC DNA]</scope>
    <source>
        <strain evidence="7 8">38H-sp</strain>
    </source>
</reference>
<evidence type="ECO:0000256" key="3">
    <source>
        <dbReference type="SAM" id="MobiDB-lite"/>
    </source>
</evidence>
<keyword evidence="8" id="KW-1185">Reference proteome</keyword>
<dbReference type="Gene3D" id="1.10.287.470">
    <property type="entry name" value="Helix hairpin bin"/>
    <property type="match status" value="1"/>
</dbReference>
<dbReference type="SUPFAM" id="SSF111369">
    <property type="entry name" value="HlyD-like secretion proteins"/>
    <property type="match status" value="1"/>
</dbReference>
<keyword evidence="4" id="KW-1133">Transmembrane helix</keyword>
<feature type="domain" description="YknX-like beta-barrel" evidence="6">
    <location>
        <begin position="179"/>
        <end position="253"/>
    </location>
</feature>
<comment type="caution">
    <text evidence="7">The sequence shown here is derived from an EMBL/GenBank/DDBJ whole genome shotgun (WGS) entry which is preliminary data.</text>
</comment>
<dbReference type="Pfam" id="PF25990">
    <property type="entry name" value="Beta-barrel_YknX"/>
    <property type="match status" value="1"/>
</dbReference>
<keyword evidence="4" id="KW-0812">Transmembrane</keyword>
<evidence type="ECO:0000259" key="5">
    <source>
        <dbReference type="Pfam" id="PF25917"/>
    </source>
</evidence>
<accession>A0ABU9UDW2</accession>
<evidence type="ECO:0000256" key="1">
    <source>
        <dbReference type="ARBA" id="ARBA00004196"/>
    </source>
</evidence>
<dbReference type="RefSeq" id="WP_420070308.1">
    <property type="nucleotide sequence ID" value="NZ_JBCHKQ010000006.1"/>
</dbReference>
<dbReference type="Pfam" id="PF25917">
    <property type="entry name" value="BSH_RND"/>
    <property type="match status" value="1"/>
</dbReference>
<proteinExistence type="predicted"/>
<dbReference type="InterPro" id="IPR058625">
    <property type="entry name" value="MdtA-like_BSH"/>
</dbReference>
<feature type="domain" description="Multidrug resistance protein MdtA-like barrel-sandwich hybrid" evidence="5">
    <location>
        <begin position="68"/>
        <end position="167"/>
    </location>
</feature>
<gene>
    <name evidence="7" type="ORF">WKV44_09915</name>
</gene>
<dbReference type="EMBL" id="JBCHKQ010000006">
    <property type="protein sequence ID" value="MEM5948855.1"/>
    <property type="molecule type" value="Genomic_DNA"/>
</dbReference>
<evidence type="ECO:0000313" key="7">
    <source>
        <dbReference type="EMBL" id="MEM5948855.1"/>
    </source>
</evidence>
<feature type="region of interest" description="Disordered" evidence="3">
    <location>
        <begin position="319"/>
        <end position="365"/>
    </location>
</feature>
<keyword evidence="2" id="KW-0175">Coiled coil</keyword>
<evidence type="ECO:0000313" key="8">
    <source>
        <dbReference type="Proteomes" id="UP001466331"/>
    </source>
</evidence>
<evidence type="ECO:0000259" key="6">
    <source>
        <dbReference type="Pfam" id="PF25990"/>
    </source>
</evidence>
<feature type="compositionally biased region" description="Basic and acidic residues" evidence="3">
    <location>
        <begin position="322"/>
        <end position="334"/>
    </location>
</feature>
<dbReference type="Gene3D" id="2.40.420.20">
    <property type="match status" value="1"/>
</dbReference>
<dbReference type="Proteomes" id="UP001466331">
    <property type="component" value="Unassembled WGS sequence"/>
</dbReference>
<organism evidence="7 8">
    <name type="scientific">Rarispira pelagica</name>
    <dbReference type="NCBI Taxonomy" id="3141764"/>
    <lineage>
        <taxon>Bacteria</taxon>
        <taxon>Pseudomonadati</taxon>
        <taxon>Spirochaetota</taxon>
        <taxon>Spirochaetia</taxon>
        <taxon>Winmispirales</taxon>
        <taxon>Winmispiraceae</taxon>
        <taxon>Rarispira</taxon>
    </lineage>
</organism>